<evidence type="ECO:0000313" key="7">
    <source>
        <dbReference type="Proteomes" id="UP000295184"/>
    </source>
</evidence>
<keyword evidence="4" id="KW-0812">Transmembrane</keyword>
<dbReference type="InterPro" id="IPR018060">
    <property type="entry name" value="HTH_AraC"/>
</dbReference>
<comment type="caution">
    <text evidence="6">The sequence shown here is derived from an EMBL/GenBank/DDBJ whole genome shotgun (WGS) entry which is preliminary data.</text>
</comment>
<evidence type="ECO:0000256" key="4">
    <source>
        <dbReference type="SAM" id="Phobius"/>
    </source>
</evidence>
<accession>A0A4R1QCY8</accession>
<dbReference type="SMART" id="SM00342">
    <property type="entry name" value="HTH_ARAC"/>
    <property type="match status" value="1"/>
</dbReference>
<evidence type="ECO:0000256" key="3">
    <source>
        <dbReference type="ARBA" id="ARBA00023163"/>
    </source>
</evidence>
<dbReference type="SUPFAM" id="SSF46689">
    <property type="entry name" value="Homeodomain-like"/>
    <property type="match status" value="1"/>
</dbReference>
<keyword evidence="1" id="KW-0805">Transcription regulation</keyword>
<keyword evidence="4" id="KW-0472">Membrane</keyword>
<dbReference type="GO" id="GO:0003700">
    <property type="term" value="F:DNA-binding transcription factor activity"/>
    <property type="evidence" value="ECO:0007669"/>
    <property type="project" value="InterPro"/>
</dbReference>
<evidence type="ECO:0000259" key="5">
    <source>
        <dbReference type="PROSITE" id="PS01124"/>
    </source>
</evidence>
<keyword evidence="2 6" id="KW-0238">DNA-binding</keyword>
<dbReference type="Pfam" id="PF17853">
    <property type="entry name" value="GGDEF_2"/>
    <property type="match status" value="1"/>
</dbReference>
<name>A0A4R1QCY8_9FIRM</name>
<dbReference type="GeneID" id="97382451"/>
<evidence type="ECO:0000256" key="2">
    <source>
        <dbReference type="ARBA" id="ARBA00023125"/>
    </source>
</evidence>
<dbReference type="EMBL" id="SLUM01000065">
    <property type="protein sequence ID" value="TCL47081.1"/>
    <property type="molecule type" value="Genomic_DNA"/>
</dbReference>
<reference evidence="6 7" key="1">
    <citation type="submission" date="2019-03" db="EMBL/GenBank/DDBJ databases">
        <title>Genomic Encyclopedia of Type Strains, Phase IV (KMG-IV): sequencing the most valuable type-strain genomes for metagenomic binning, comparative biology and taxonomic classification.</title>
        <authorList>
            <person name="Goeker M."/>
        </authorList>
    </citation>
    <scope>NUCLEOTIDE SEQUENCE [LARGE SCALE GENOMIC DNA]</scope>
    <source>
        <strain evidence="6 7">DSM 100451</strain>
    </source>
</reference>
<gene>
    <name evidence="6" type="ORF">EDD77_1651</name>
</gene>
<dbReference type="PROSITE" id="PS00041">
    <property type="entry name" value="HTH_ARAC_FAMILY_1"/>
    <property type="match status" value="1"/>
</dbReference>
<dbReference type="AlphaFoldDB" id="A0A4R1QCY8"/>
<dbReference type="Pfam" id="PF12833">
    <property type="entry name" value="HTH_18"/>
    <property type="match status" value="1"/>
</dbReference>
<dbReference type="InterPro" id="IPR018062">
    <property type="entry name" value="HTH_AraC-typ_CS"/>
</dbReference>
<proteinExistence type="predicted"/>
<feature type="transmembrane region" description="Helical" evidence="4">
    <location>
        <begin position="290"/>
        <end position="313"/>
    </location>
</feature>
<protein>
    <submittedName>
        <fullName evidence="6">AraC-like DNA-binding protein</fullName>
    </submittedName>
</protein>
<evidence type="ECO:0000256" key="1">
    <source>
        <dbReference type="ARBA" id="ARBA00023015"/>
    </source>
</evidence>
<dbReference type="OrthoDB" id="2515823at2"/>
<feature type="transmembrane region" description="Helical" evidence="4">
    <location>
        <begin position="16"/>
        <end position="35"/>
    </location>
</feature>
<dbReference type="STRING" id="1650663.GCA_001486665_03021"/>
<keyword evidence="4" id="KW-1133">Transmembrane helix</keyword>
<dbReference type="RefSeq" id="WP_058966374.1">
    <property type="nucleotide sequence ID" value="NZ_CABKVM010000019.1"/>
</dbReference>
<dbReference type="InterPro" id="IPR009057">
    <property type="entry name" value="Homeodomain-like_sf"/>
</dbReference>
<dbReference type="Proteomes" id="UP000295184">
    <property type="component" value="Unassembled WGS sequence"/>
</dbReference>
<organism evidence="6 7">
    <name type="scientific">Allofournierella massiliensis</name>
    <dbReference type="NCBI Taxonomy" id="1650663"/>
    <lineage>
        <taxon>Bacteria</taxon>
        <taxon>Bacillati</taxon>
        <taxon>Bacillota</taxon>
        <taxon>Clostridia</taxon>
        <taxon>Eubacteriales</taxon>
        <taxon>Oscillospiraceae</taxon>
        <taxon>Allofournierella</taxon>
    </lineage>
</organism>
<dbReference type="PANTHER" id="PTHR43280">
    <property type="entry name" value="ARAC-FAMILY TRANSCRIPTIONAL REGULATOR"/>
    <property type="match status" value="1"/>
</dbReference>
<keyword evidence="3" id="KW-0804">Transcription</keyword>
<feature type="domain" description="HTH araC/xylS-type" evidence="5">
    <location>
        <begin position="633"/>
        <end position="732"/>
    </location>
</feature>
<dbReference type="Gene3D" id="1.10.10.60">
    <property type="entry name" value="Homeodomain-like"/>
    <property type="match status" value="2"/>
</dbReference>
<sequence>MYRFFDKQVLRVMRPYAVIISFCLLLCASVGMYVLRQLEHSVVTSNESMNALVQSAVDRRLDELYRYSVTLELNNTNISLKTRSSIPQPISAPVYRLYDSIRDFVDSNALAQGLYIYYPALDFSVGNLGCFSADAYRALQTIPQREPDGKWTSQLMQIEEPTLLLDQRPQTEEAVLCYVRPQKIDRSCRAVMVMEIDRQALIQVFSQAQELFPEAFQLSILLDGEVIASKGDEVDAATVETMFAQWNQENDHALTHGDTAVYFSRSMLSGLYYASFYNAGSTMRTVRTTIAICAVCALLTLLIGFVGTFYVSILNVRPVRKLLHRLGAQENDETDAYELLTERVDQLMQANEQSSQRIFEHQMLLDSNFFVTLLRGELRSESAVVLAANRYGVVFSEPMFQVLVAANEKRTLPDGDGWQRTIYETMAAHNVEGLCTAFRGRLCILLNSDKPYSQPVLQSLCQDIMNLYYPNEPAAAGIGTCCDSLTAIITSYHCARWALLACTPDCAHPVCVYSPEHAQGHHGDARVMQNFCNFIYQKSYAQARNMLPQLYEEYLTSGVVPSADLMRQQAVTSLLADAACETLSDGDAAEVTRVLSTAQSAKEYRQRMELVLERLDKQQNHNAPEKQKYPVTARAKQIIDESYTDPLMGLYLVSEQLNVSNSYLSTSFKNAYGVSLVQYLNRLRVEHAKKLILETPMSIKEIALASGFSSDINFIRVFKKQENTTPSMLRKKPPEEPAPA</sequence>
<dbReference type="GO" id="GO:0043565">
    <property type="term" value="F:sequence-specific DNA binding"/>
    <property type="evidence" value="ECO:0007669"/>
    <property type="project" value="InterPro"/>
</dbReference>
<dbReference type="PANTHER" id="PTHR43280:SF2">
    <property type="entry name" value="HTH-TYPE TRANSCRIPTIONAL REGULATOR EXSA"/>
    <property type="match status" value="1"/>
</dbReference>
<evidence type="ECO:0000313" key="6">
    <source>
        <dbReference type="EMBL" id="TCL47081.1"/>
    </source>
</evidence>
<dbReference type="PROSITE" id="PS01124">
    <property type="entry name" value="HTH_ARAC_FAMILY_2"/>
    <property type="match status" value="1"/>
</dbReference>
<dbReference type="InterPro" id="IPR041522">
    <property type="entry name" value="CdaR_GGDEF"/>
</dbReference>